<protein>
    <submittedName>
        <fullName evidence="2">Oidioi.mRNA.OKI2018_I69.chr2.g7363.t1.cds</fullName>
    </submittedName>
</protein>
<gene>
    <name evidence="2" type="ORF">OKIOD_LOCUS16128</name>
</gene>
<keyword evidence="3" id="KW-1185">Reference proteome</keyword>
<name>A0ABN7TBX8_OIKDI</name>
<organism evidence="2 3">
    <name type="scientific">Oikopleura dioica</name>
    <name type="common">Tunicate</name>
    <dbReference type="NCBI Taxonomy" id="34765"/>
    <lineage>
        <taxon>Eukaryota</taxon>
        <taxon>Metazoa</taxon>
        <taxon>Chordata</taxon>
        <taxon>Tunicata</taxon>
        <taxon>Appendicularia</taxon>
        <taxon>Copelata</taxon>
        <taxon>Oikopleuridae</taxon>
        <taxon>Oikopleura</taxon>
    </lineage>
</organism>
<dbReference type="EMBL" id="OU015567">
    <property type="protein sequence ID" value="CAG5113239.1"/>
    <property type="molecule type" value="Genomic_DNA"/>
</dbReference>
<accession>A0ABN7TBX8</accession>
<evidence type="ECO:0000256" key="1">
    <source>
        <dbReference type="SAM" id="MobiDB-lite"/>
    </source>
</evidence>
<proteinExistence type="predicted"/>
<sequence>MDTTEEVKIELTDDNSDEIDDFHREIRTEVMAEAKRNFDMLLECRPTVDRNTAYKMFQDYKIDLAEKKRYYFHEQFESLIKLTKEYIKNNTEEIHVASIKRPETIATKASTSRSICPFPHDSSVENIENILQITLYAPEVRLEFPYDQPHIESSVEWSLHWDPWVAKVKTKDEAESIFNEFSEREEDHETFTTRNLIHSCFQATKKLQPAKIKPLNRKLADSYRSSSLQKKICTRFVKSSNKEPMPKVPLKIINRNTEKGIFARNNAKEKEIDDRIRKAVRHHEVFNKSIIPAGKIAEMKAYSKKFAQTNENEVINKAITLSDVFTKPPIPPPKSEKTNGCAPKQAEKNDKVKNQEALIKPDAPTTNEKIKEIENTLKEKMKAFATKLAEKK</sequence>
<feature type="region of interest" description="Disordered" evidence="1">
    <location>
        <begin position="325"/>
        <end position="369"/>
    </location>
</feature>
<evidence type="ECO:0000313" key="3">
    <source>
        <dbReference type="Proteomes" id="UP001158576"/>
    </source>
</evidence>
<evidence type="ECO:0000313" key="2">
    <source>
        <dbReference type="EMBL" id="CAG5113239.1"/>
    </source>
</evidence>
<dbReference type="Proteomes" id="UP001158576">
    <property type="component" value="Chromosome 2"/>
</dbReference>
<feature type="compositionally biased region" description="Basic and acidic residues" evidence="1">
    <location>
        <begin position="345"/>
        <end position="354"/>
    </location>
</feature>
<reference evidence="2 3" key="1">
    <citation type="submission" date="2021-04" db="EMBL/GenBank/DDBJ databases">
        <authorList>
            <person name="Bliznina A."/>
        </authorList>
    </citation>
    <scope>NUCLEOTIDE SEQUENCE [LARGE SCALE GENOMIC DNA]</scope>
</reference>